<sequence length="96" mass="11611">MKVVYHRLVQADLDQAWHYYEEASSGLGDQFFKEFLEMIAAIQRHPQRWGFASRGRRLAQFKRFPYKMLYRVEAERIKVLVVKHQKRRPSYGDGRH</sequence>
<dbReference type="Proteomes" id="UP001499852">
    <property type="component" value="Unassembled WGS sequence"/>
</dbReference>
<dbReference type="EMBL" id="BAABIA010000013">
    <property type="protein sequence ID" value="GAA5149164.1"/>
    <property type="molecule type" value="Genomic_DNA"/>
</dbReference>
<dbReference type="InterPro" id="IPR035093">
    <property type="entry name" value="RelE/ParE_toxin_dom_sf"/>
</dbReference>
<evidence type="ECO:0000313" key="2">
    <source>
        <dbReference type="EMBL" id="GAA5149164.1"/>
    </source>
</evidence>
<reference evidence="3" key="1">
    <citation type="journal article" date="2019" name="Int. J. Syst. Evol. Microbiol.">
        <title>The Global Catalogue of Microorganisms (GCM) 10K type strain sequencing project: providing services to taxonomists for standard genome sequencing and annotation.</title>
        <authorList>
            <consortium name="The Broad Institute Genomics Platform"/>
            <consortium name="The Broad Institute Genome Sequencing Center for Infectious Disease"/>
            <person name="Wu L."/>
            <person name="Ma J."/>
        </authorList>
    </citation>
    <scope>NUCLEOTIDE SEQUENCE [LARGE SCALE GENOMIC DNA]</scope>
    <source>
        <strain evidence="3">JCM 18053</strain>
    </source>
</reference>
<comment type="caution">
    <text evidence="2">The sequence shown here is derived from an EMBL/GenBank/DDBJ whole genome shotgun (WGS) entry which is preliminary data.</text>
</comment>
<dbReference type="RefSeq" id="WP_345738815.1">
    <property type="nucleotide sequence ID" value="NZ_BAABIA010000013.1"/>
</dbReference>
<dbReference type="InterPro" id="IPR007712">
    <property type="entry name" value="RelE/ParE_toxin"/>
</dbReference>
<accession>A0ABP9PU96</accession>
<keyword evidence="3" id="KW-1185">Reference proteome</keyword>
<evidence type="ECO:0000313" key="3">
    <source>
        <dbReference type="Proteomes" id="UP001499852"/>
    </source>
</evidence>
<keyword evidence="1" id="KW-1277">Toxin-antitoxin system</keyword>
<evidence type="ECO:0000256" key="1">
    <source>
        <dbReference type="ARBA" id="ARBA00022649"/>
    </source>
</evidence>
<name>A0ABP9PU96_9BACT</name>
<proteinExistence type="predicted"/>
<organism evidence="2 3">
    <name type="scientific">Prosthecobacter algae</name>
    <dbReference type="NCBI Taxonomy" id="1144682"/>
    <lineage>
        <taxon>Bacteria</taxon>
        <taxon>Pseudomonadati</taxon>
        <taxon>Verrucomicrobiota</taxon>
        <taxon>Verrucomicrobiia</taxon>
        <taxon>Verrucomicrobiales</taxon>
        <taxon>Verrucomicrobiaceae</taxon>
        <taxon>Prosthecobacter</taxon>
    </lineage>
</organism>
<dbReference type="Pfam" id="PF05016">
    <property type="entry name" value="ParE_toxin"/>
    <property type="match status" value="1"/>
</dbReference>
<evidence type="ECO:0008006" key="4">
    <source>
        <dbReference type="Google" id="ProtNLM"/>
    </source>
</evidence>
<dbReference type="Gene3D" id="3.30.2310.20">
    <property type="entry name" value="RelE-like"/>
    <property type="match status" value="1"/>
</dbReference>
<protein>
    <recommendedName>
        <fullName evidence="4">Plasmid stabilization system protein ParE</fullName>
    </recommendedName>
</protein>
<gene>
    <name evidence="2" type="ORF">GCM10023213_46450</name>
</gene>